<evidence type="ECO:0000256" key="1">
    <source>
        <dbReference type="ARBA" id="ARBA00004496"/>
    </source>
</evidence>
<sequence length="512" mass="58740">MYVTSVLFERAASVSPDVLASVTKTERKRQEAIFELLSSERNYTDSLKFVREVFFEPMAGSGVLTDEEMSRVRVNWDELILCNGAMLNAFLVRLRTSGSVVKAIGDILHTQIPLLVPHIRWCSCQLTACTLLQSKTTDPQYKEFEQKCSEDPRAAGLPLSSFLLKPMQRITKYPLLIQRILDYTPEGHMDYEELSGALDESLRLCHSVNEAVRSKENTEQLEWLQTNVQFSLDETLVFNSQTNFMGQRKLLHWGKLFKIRGNRDLVGFLFNDFFLLVKPKNFFSRAATPTELEPFGKNEFVMYRTPYLLGDTIVNKAPPDQYGPSVFLMNYPSEEKDIPLKADSDPARDVWIRVVQDAKHEYLKTKRRSEQEMKKKWAHTMKHTVGVLKVTVVKAEDLTASDPNGKSDPFCVLHFNQQEENTPVVSNSLNPKWNYTMQFNVHDLNKDVLEITVFDQDIFSPNDFLGCGRVVLKDLLQEGDSPWHKQVLLEDVSRGELELVIELTLNKSDLLL</sequence>
<dbReference type="EMBL" id="CASHTH010002166">
    <property type="protein sequence ID" value="CAI8025587.1"/>
    <property type="molecule type" value="Genomic_DNA"/>
</dbReference>
<dbReference type="InterPro" id="IPR000008">
    <property type="entry name" value="C2_dom"/>
</dbReference>
<dbReference type="CDD" id="cd00160">
    <property type="entry name" value="RhoGEF"/>
    <property type="match status" value="1"/>
</dbReference>
<dbReference type="GO" id="GO:0005737">
    <property type="term" value="C:cytoplasm"/>
    <property type="evidence" value="ECO:0007669"/>
    <property type="project" value="UniProtKB-SubCell"/>
</dbReference>
<keyword evidence="2" id="KW-0963">Cytoplasm</keyword>
<keyword evidence="6" id="KW-1185">Reference proteome</keyword>
<dbReference type="PROSITE" id="PS50010">
    <property type="entry name" value="DH_2"/>
    <property type="match status" value="1"/>
</dbReference>
<dbReference type="Gene3D" id="2.30.29.30">
    <property type="entry name" value="Pleckstrin-homology domain (PH domain)/Phosphotyrosine-binding domain (PTB)"/>
    <property type="match status" value="1"/>
</dbReference>
<comment type="subcellular location">
    <subcellularLocation>
        <location evidence="1">Cytoplasm</location>
    </subcellularLocation>
</comment>
<dbReference type="InterPro" id="IPR035899">
    <property type="entry name" value="DBL_dom_sf"/>
</dbReference>
<gene>
    <name evidence="5" type="ORF">GBAR_LOCUS14762</name>
</gene>
<evidence type="ECO:0000259" key="4">
    <source>
        <dbReference type="PROSITE" id="PS50010"/>
    </source>
</evidence>
<feature type="domain" description="DH" evidence="4">
    <location>
        <begin position="28"/>
        <end position="211"/>
    </location>
</feature>
<dbReference type="Gene3D" id="1.20.900.10">
    <property type="entry name" value="Dbl homology (DH) domain"/>
    <property type="match status" value="1"/>
</dbReference>
<dbReference type="GO" id="GO:0035025">
    <property type="term" value="P:positive regulation of Rho protein signal transduction"/>
    <property type="evidence" value="ECO:0007669"/>
    <property type="project" value="TreeGrafter"/>
</dbReference>
<name>A0AA35WT55_GEOBA</name>
<organism evidence="5 6">
    <name type="scientific">Geodia barretti</name>
    <name type="common">Barrett's horny sponge</name>
    <dbReference type="NCBI Taxonomy" id="519541"/>
    <lineage>
        <taxon>Eukaryota</taxon>
        <taxon>Metazoa</taxon>
        <taxon>Porifera</taxon>
        <taxon>Demospongiae</taxon>
        <taxon>Heteroscleromorpha</taxon>
        <taxon>Tetractinellida</taxon>
        <taxon>Astrophorina</taxon>
        <taxon>Geodiidae</taxon>
        <taxon>Geodia</taxon>
    </lineage>
</organism>
<dbReference type="SMART" id="SM00239">
    <property type="entry name" value="C2"/>
    <property type="match status" value="1"/>
</dbReference>
<dbReference type="SUPFAM" id="SSF48065">
    <property type="entry name" value="DBL homology domain (DH-domain)"/>
    <property type="match status" value="1"/>
</dbReference>
<feature type="domain" description="C2" evidence="3">
    <location>
        <begin position="368"/>
        <end position="488"/>
    </location>
</feature>
<dbReference type="AlphaFoldDB" id="A0AA35WT55"/>
<accession>A0AA35WT55</accession>
<dbReference type="PANTHER" id="PTHR46006:SF6">
    <property type="entry name" value="INTERSECTIN-2 ISOFORM X1"/>
    <property type="match status" value="1"/>
</dbReference>
<evidence type="ECO:0000256" key="2">
    <source>
        <dbReference type="ARBA" id="ARBA00022490"/>
    </source>
</evidence>
<dbReference type="Gene3D" id="2.60.40.150">
    <property type="entry name" value="C2 domain"/>
    <property type="match status" value="1"/>
</dbReference>
<dbReference type="PANTHER" id="PTHR46006">
    <property type="entry name" value="RHO GUANINE NUCLEOTIDE EXCHANGE FACTOR AT 64C, ISOFORM A"/>
    <property type="match status" value="1"/>
</dbReference>
<dbReference type="Pfam" id="PF00621">
    <property type="entry name" value="RhoGEF"/>
    <property type="match status" value="1"/>
</dbReference>
<reference evidence="5" key="1">
    <citation type="submission" date="2023-03" db="EMBL/GenBank/DDBJ databases">
        <authorList>
            <person name="Steffen K."/>
            <person name="Cardenas P."/>
        </authorList>
    </citation>
    <scope>NUCLEOTIDE SEQUENCE</scope>
</reference>
<dbReference type="PROSITE" id="PS50004">
    <property type="entry name" value="C2"/>
    <property type="match status" value="1"/>
</dbReference>
<dbReference type="Proteomes" id="UP001174909">
    <property type="component" value="Unassembled WGS sequence"/>
</dbReference>
<proteinExistence type="predicted"/>
<evidence type="ECO:0000259" key="3">
    <source>
        <dbReference type="PROSITE" id="PS50004"/>
    </source>
</evidence>
<evidence type="ECO:0000313" key="6">
    <source>
        <dbReference type="Proteomes" id="UP001174909"/>
    </source>
</evidence>
<dbReference type="SUPFAM" id="SSF50729">
    <property type="entry name" value="PH domain-like"/>
    <property type="match status" value="1"/>
</dbReference>
<dbReference type="InterPro" id="IPR035892">
    <property type="entry name" value="C2_domain_sf"/>
</dbReference>
<protein>
    <submittedName>
        <fullName evidence="5">Intersectin-1</fullName>
    </submittedName>
</protein>
<dbReference type="Pfam" id="PF16652">
    <property type="entry name" value="PH_13"/>
    <property type="match status" value="1"/>
</dbReference>
<dbReference type="InterPro" id="IPR000219">
    <property type="entry name" value="DH_dom"/>
</dbReference>
<dbReference type="SUPFAM" id="SSF49562">
    <property type="entry name" value="C2 domain (Calcium/lipid-binding domain, CaLB)"/>
    <property type="match status" value="1"/>
</dbReference>
<dbReference type="Pfam" id="PF00168">
    <property type="entry name" value="C2"/>
    <property type="match status" value="1"/>
</dbReference>
<evidence type="ECO:0000313" key="5">
    <source>
        <dbReference type="EMBL" id="CAI8025587.1"/>
    </source>
</evidence>
<comment type="caution">
    <text evidence="5">The sequence shown here is derived from an EMBL/GenBank/DDBJ whole genome shotgun (WGS) entry which is preliminary data.</text>
</comment>
<dbReference type="SMART" id="SM00325">
    <property type="entry name" value="RhoGEF"/>
    <property type="match status" value="1"/>
</dbReference>
<dbReference type="InterPro" id="IPR001849">
    <property type="entry name" value="PH_domain"/>
</dbReference>
<dbReference type="InterPro" id="IPR011993">
    <property type="entry name" value="PH-like_dom_sf"/>
</dbReference>
<dbReference type="GO" id="GO:0005085">
    <property type="term" value="F:guanyl-nucleotide exchange factor activity"/>
    <property type="evidence" value="ECO:0007669"/>
    <property type="project" value="InterPro"/>
</dbReference>
<dbReference type="InterPro" id="IPR051480">
    <property type="entry name" value="Endocytic_GEF_Adapter"/>
</dbReference>